<accession>A0ACA9LR29</accession>
<evidence type="ECO:0000313" key="2">
    <source>
        <dbReference type="Proteomes" id="UP000789366"/>
    </source>
</evidence>
<keyword evidence="2" id="KW-1185">Reference proteome</keyword>
<organism evidence="1 2">
    <name type="scientific">Cetraspora pellucida</name>
    <dbReference type="NCBI Taxonomy" id="1433469"/>
    <lineage>
        <taxon>Eukaryota</taxon>
        <taxon>Fungi</taxon>
        <taxon>Fungi incertae sedis</taxon>
        <taxon>Mucoromycota</taxon>
        <taxon>Glomeromycotina</taxon>
        <taxon>Glomeromycetes</taxon>
        <taxon>Diversisporales</taxon>
        <taxon>Gigasporaceae</taxon>
        <taxon>Cetraspora</taxon>
    </lineage>
</organism>
<name>A0ACA9LR29_9GLOM</name>
<proteinExistence type="predicted"/>
<protein>
    <submittedName>
        <fullName evidence="1">3754_t:CDS:1</fullName>
    </submittedName>
</protein>
<comment type="caution">
    <text evidence="1">The sequence shown here is derived from an EMBL/GenBank/DDBJ whole genome shotgun (WGS) entry which is preliminary data.</text>
</comment>
<dbReference type="EMBL" id="CAJVPW010004789">
    <property type="protein sequence ID" value="CAG8545298.1"/>
    <property type="molecule type" value="Genomic_DNA"/>
</dbReference>
<dbReference type="Proteomes" id="UP000789366">
    <property type="component" value="Unassembled WGS sequence"/>
</dbReference>
<sequence length="411" mass="47478">MSIPQDLPSAKVTSDLEKQNEELKKQVEVFKNQIQNPKSVAIIISEMCNNPNQKRKLTNELDNVGIALRKKSKRKVKVDVNKDLWKEGLQKSALNSIIGVLSKIHNSTLKEIDWNTIKNDYEQQINKASYIKGLAEKRFNNKKSESSHNRNLESSPDQIKLQRFEYYLLGNYIIKNDTDSKEILKSKKFNYKCYERVANLHDIIGKYIVKLPFNNIFFDGSYGDDNEFIKLICDNNGTESAENNEIESEDNSEEFNDNKEIIPDKDYDSESEGIDDVIRGLKDVLLEIVDNEDLGYYRKLAMDTINVVDLAKSHTPMLYFNTFDQITPGYYGAKGLLIISEMLQNMFINIINRICKPQTPNQFLFDVLVPETAIQLIIEDYEPKCNYDDMQKIMNQSSNYGMATYLVNDEN</sequence>
<gene>
    <name evidence="1" type="ORF">SPELUC_LOCUS4977</name>
</gene>
<reference evidence="1" key="1">
    <citation type="submission" date="2021-06" db="EMBL/GenBank/DDBJ databases">
        <authorList>
            <person name="Kallberg Y."/>
            <person name="Tangrot J."/>
            <person name="Rosling A."/>
        </authorList>
    </citation>
    <scope>NUCLEOTIDE SEQUENCE</scope>
    <source>
        <strain evidence="1">28 12/20/2015</strain>
    </source>
</reference>
<evidence type="ECO:0000313" key="1">
    <source>
        <dbReference type="EMBL" id="CAG8545298.1"/>
    </source>
</evidence>